<protein>
    <submittedName>
        <fullName evidence="7">TlpA disulfide reductase family protein</fullName>
    </submittedName>
</protein>
<dbReference type="PANTHER" id="PTHR42852">
    <property type="entry name" value="THIOL:DISULFIDE INTERCHANGE PROTEIN DSBE"/>
    <property type="match status" value="1"/>
</dbReference>
<dbReference type="CDD" id="cd02966">
    <property type="entry name" value="TlpA_like_family"/>
    <property type="match status" value="1"/>
</dbReference>
<evidence type="ECO:0000259" key="6">
    <source>
        <dbReference type="PROSITE" id="PS51352"/>
    </source>
</evidence>
<evidence type="ECO:0000256" key="1">
    <source>
        <dbReference type="ARBA" id="ARBA00004196"/>
    </source>
</evidence>
<dbReference type="Proteomes" id="UP001500841">
    <property type="component" value="Unassembled WGS sequence"/>
</dbReference>
<evidence type="ECO:0000256" key="4">
    <source>
        <dbReference type="ARBA" id="ARBA00023284"/>
    </source>
</evidence>
<feature type="chain" id="PRO_5047006443" evidence="5">
    <location>
        <begin position="20"/>
        <end position="374"/>
    </location>
</feature>
<evidence type="ECO:0000256" key="2">
    <source>
        <dbReference type="ARBA" id="ARBA00022748"/>
    </source>
</evidence>
<dbReference type="Pfam" id="PF00578">
    <property type="entry name" value="AhpC-TSA"/>
    <property type="match status" value="1"/>
</dbReference>
<dbReference type="PANTHER" id="PTHR42852:SF6">
    <property type="entry name" value="THIOL:DISULFIDE INTERCHANGE PROTEIN DSBE"/>
    <property type="match status" value="1"/>
</dbReference>
<evidence type="ECO:0000313" key="7">
    <source>
        <dbReference type="EMBL" id="GAA4102820.1"/>
    </source>
</evidence>
<dbReference type="SUPFAM" id="SSF52833">
    <property type="entry name" value="Thioredoxin-like"/>
    <property type="match status" value="1"/>
</dbReference>
<dbReference type="Gene3D" id="3.40.30.10">
    <property type="entry name" value="Glutaredoxin"/>
    <property type="match status" value="1"/>
</dbReference>
<evidence type="ECO:0000256" key="5">
    <source>
        <dbReference type="SAM" id="SignalP"/>
    </source>
</evidence>
<name>A0ABP7X2B0_9SPHI</name>
<feature type="signal peptide" evidence="5">
    <location>
        <begin position="1"/>
        <end position="19"/>
    </location>
</feature>
<organism evidence="7 8">
    <name type="scientific">Mucilaginibacter panaciglaebae</name>
    <dbReference type="NCBI Taxonomy" id="502331"/>
    <lineage>
        <taxon>Bacteria</taxon>
        <taxon>Pseudomonadati</taxon>
        <taxon>Bacteroidota</taxon>
        <taxon>Sphingobacteriia</taxon>
        <taxon>Sphingobacteriales</taxon>
        <taxon>Sphingobacteriaceae</taxon>
        <taxon>Mucilaginibacter</taxon>
    </lineage>
</organism>
<gene>
    <name evidence="7" type="ORF">GCM10022392_30010</name>
</gene>
<reference evidence="8" key="1">
    <citation type="journal article" date="2019" name="Int. J. Syst. Evol. Microbiol.">
        <title>The Global Catalogue of Microorganisms (GCM) 10K type strain sequencing project: providing services to taxonomists for standard genome sequencing and annotation.</title>
        <authorList>
            <consortium name="The Broad Institute Genomics Platform"/>
            <consortium name="The Broad Institute Genome Sequencing Center for Infectious Disease"/>
            <person name="Wu L."/>
            <person name="Ma J."/>
        </authorList>
    </citation>
    <scope>NUCLEOTIDE SEQUENCE [LARGE SCALE GENOMIC DNA]</scope>
    <source>
        <strain evidence="8">JCM 17085</strain>
    </source>
</reference>
<keyword evidence="5" id="KW-0732">Signal</keyword>
<accession>A0ABP7X2B0</accession>
<evidence type="ECO:0000256" key="3">
    <source>
        <dbReference type="ARBA" id="ARBA00023157"/>
    </source>
</evidence>
<dbReference type="InterPro" id="IPR000866">
    <property type="entry name" value="AhpC/TSA"/>
</dbReference>
<dbReference type="PROSITE" id="PS51352">
    <property type="entry name" value="THIOREDOXIN_2"/>
    <property type="match status" value="1"/>
</dbReference>
<feature type="domain" description="Thioredoxin" evidence="6">
    <location>
        <begin position="236"/>
        <end position="374"/>
    </location>
</feature>
<keyword evidence="4" id="KW-0676">Redox-active center</keyword>
<keyword evidence="2" id="KW-0201">Cytochrome c-type biogenesis</keyword>
<proteinExistence type="predicted"/>
<keyword evidence="8" id="KW-1185">Reference proteome</keyword>
<dbReference type="EMBL" id="BAABCV010000011">
    <property type="protein sequence ID" value="GAA4102820.1"/>
    <property type="molecule type" value="Genomic_DNA"/>
</dbReference>
<dbReference type="InterPro" id="IPR013766">
    <property type="entry name" value="Thioredoxin_domain"/>
</dbReference>
<dbReference type="InterPro" id="IPR036249">
    <property type="entry name" value="Thioredoxin-like_sf"/>
</dbReference>
<dbReference type="PROSITE" id="PS00194">
    <property type="entry name" value="THIOREDOXIN_1"/>
    <property type="match status" value="1"/>
</dbReference>
<keyword evidence="3" id="KW-1015">Disulfide bond</keyword>
<comment type="subcellular location">
    <subcellularLocation>
        <location evidence="1">Cell envelope</location>
    </subcellularLocation>
</comment>
<dbReference type="InterPro" id="IPR017937">
    <property type="entry name" value="Thioredoxin_CS"/>
</dbReference>
<comment type="caution">
    <text evidence="7">The sequence shown here is derived from an EMBL/GenBank/DDBJ whole genome shotgun (WGS) entry which is preliminary data.</text>
</comment>
<sequence length="374" mass="43002">MGKLTLLFLLLLLAQVAFSQNNLIIKGKAPLLKDGTKINIEKIKPRRFAAKTEVDSTYVKGHQFEFRLKNNNGEYYDLTINKYHTRLYLQPGMASVTLADSLLRNVTVSNNLMADENNQFLNQVVNDSVYLAYRKINADYSRYARNKKINKDTLAANRIKRDELLELFNKEYGRLVLEWIRIHPASYLNSYLLYNAHNQSEQSISEEEVKHVFAAMPINIKHNIWGSELKYRIDSLFVGGNAPDFAQADTNGKIVKLTDFKGKYVLIDFWASWCLPCRAQNPAVLKVSQQLAMRNFTILGISLDSRKDSWLRAIKQDGLNWTQLSDLRYWGNGVSVNYYVYDIPANYLIDPNGKIIAKNINSDVMLSTLKRIIK</sequence>
<dbReference type="InterPro" id="IPR050553">
    <property type="entry name" value="Thioredoxin_ResA/DsbE_sf"/>
</dbReference>
<dbReference type="RefSeq" id="WP_345106291.1">
    <property type="nucleotide sequence ID" value="NZ_BAABCV010000011.1"/>
</dbReference>
<evidence type="ECO:0000313" key="8">
    <source>
        <dbReference type="Proteomes" id="UP001500841"/>
    </source>
</evidence>